<sequence length="186" mass="21016">MKKSLLSGLILAGSFLLFNNDALAAETSNFTNQPSESTDNIIYYNTDEQDMLITDEFIITTIEPSESLRNRNNPLGINTLNNGVWDLLGYETVFSSSSIWHSTGGDFKVEIEQTDFGPVFYQLKEQDTYIDNNVGQQFQVSGSKYFALEYRNISSYVDDDGVKGAAEFYMTKLTHKGNGYFMAFYD</sequence>
<keyword evidence="1" id="KW-0732">Signal</keyword>
<reference evidence="2 3" key="1">
    <citation type="submission" date="2024-06" db="EMBL/GenBank/DDBJ databases">
        <title>Sorghum-associated microbial communities from plants grown in Nebraska, USA.</title>
        <authorList>
            <person name="Schachtman D."/>
        </authorList>
    </citation>
    <scope>NUCLEOTIDE SEQUENCE [LARGE SCALE GENOMIC DNA]</scope>
    <source>
        <strain evidence="2 3">736</strain>
    </source>
</reference>
<proteinExistence type="predicted"/>
<evidence type="ECO:0000313" key="2">
    <source>
        <dbReference type="EMBL" id="MET4559616.1"/>
    </source>
</evidence>
<feature type="signal peptide" evidence="1">
    <location>
        <begin position="1"/>
        <end position="24"/>
    </location>
</feature>
<feature type="chain" id="PRO_5045689433" evidence="1">
    <location>
        <begin position="25"/>
        <end position="186"/>
    </location>
</feature>
<accession>A0ABV2PF88</accession>
<organism evidence="2 3">
    <name type="scientific">Lysinibacillus parviboronicapiens</name>
    <dbReference type="NCBI Taxonomy" id="436516"/>
    <lineage>
        <taxon>Bacteria</taxon>
        <taxon>Bacillati</taxon>
        <taxon>Bacillota</taxon>
        <taxon>Bacilli</taxon>
        <taxon>Bacillales</taxon>
        <taxon>Bacillaceae</taxon>
        <taxon>Lysinibacillus</taxon>
    </lineage>
</organism>
<dbReference type="EMBL" id="JBEPSB010000002">
    <property type="protein sequence ID" value="MET4559616.1"/>
    <property type="molecule type" value="Genomic_DNA"/>
</dbReference>
<evidence type="ECO:0000256" key="1">
    <source>
        <dbReference type="SAM" id="SignalP"/>
    </source>
</evidence>
<name>A0ABV2PF88_9BACI</name>
<evidence type="ECO:0000313" key="3">
    <source>
        <dbReference type="Proteomes" id="UP001549363"/>
    </source>
</evidence>
<dbReference type="RefSeq" id="WP_354470961.1">
    <property type="nucleotide sequence ID" value="NZ_JBEPSB010000002.1"/>
</dbReference>
<dbReference type="Proteomes" id="UP001549363">
    <property type="component" value="Unassembled WGS sequence"/>
</dbReference>
<comment type="caution">
    <text evidence="2">The sequence shown here is derived from an EMBL/GenBank/DDBJ whole genome shotgun (WGS) entry which is preliminary data.</text>
</comment>
<keyword evidence="3" id="KW-1185">Reference proteome</keyword>
<protein>
    <submittedName>
        <fullName evidence="2">Uncharacterized protein</fullName>
    </submittedName>
</protein>
<gene>
    <name evidence="2" type="ORF">ABIA69_000759</name>
</gene>